<keyword evidence="2" id="KW-1133">Transmembrane helix</keyword>
<name>A0ABR8VS83_9BACI</name>
<keyword evidence="4" id="KW-1185">Reference proteome</keyword>
<dbReference type="Proteomes" id="UP000648182">
    <property type="component" value="Unassembled WGS sequence"/>
</dbReference>
<sequence length="76" mass="9196">MKDSQQQDQMEVLEKKNLEIEEELKQYLENKKEIEEEEEEEVESTPFQNTFMFIMTTVLVLIVIIKLAAIFYKFIF</sequence>
<keyword evidence="1" id="KW-0175">Coiled coil</keyword>
<dbReference type="RefSeq" id="WP_191816438.1">
    <property type="nucleotide sequence ID" value="NZ_JACSPV010000073.1"/>
</dbReference>
<evidence type="ECO:0000313" key="4">
    <source>
        <dbReference type="Proteomes" id="UP000648182"/>
    </source>
</evidence>
<reference evidence="3 4" key="1">
    <citation type="submission" date="2020-08" db="EMBL/GenBank/DDBJ databases">
        <title>A Genomic Blueprint of the Chicken Gut Microbiome.</title>
        <authorList>
            <person name="Gilroy R."/>
            <person name="Ravi A."/>
            <person name="Getino M."/>
            <person name="Pursley I."/>
            <person name="Horton D.L."/>
            <person name="Alikhan N.-F."/>
            <person name="Baker D."/>
            <person name="Gharbi K."/>
            <person name="Hall N."/>
            <person name="Watson M."/>
            <person name="Adriaenssens E.M."/>
            <person name="Foster-Nyarko E."/>
            <person name="Jarju S."/>
            <person name="Secka A."/>
            <person name="Antonio M."/>
            <person name="Oren A."/>
            <person name="Chaudhuri R."/>
            <person name="La Ragione R.M."/>
            <person name="Hildebrand F."/>
            <person name="Pallen M.J."/>
        </authorList>
    </citation>
    <scope>NUCLEOTIDE SEQUENCE [LARGE SCALE GENOMIC DNA]</scope>
    <source>
        <strain evidence="3 4">Sa1BUA2</strain>
    </source>
</reference>
<feature type="coiled-coil region" evidence="1">
    <location>
        <begin position="3"/>
        <end position="45"/>
    </location>
</feature>
<organism evidence="3 4">
    <name type="scientific">Bacillus norwichensis</name>
    <dbReference type="NCBI Taxonomy" id="2762217"/>
    <lineage>
        <taxon>Bacteria</taxon>
        <taxon>Bacillati</taxon>
        <taxon>Bacillota</taxon>
        <taxon>Bacilli</taxon>
        <taxon>Bacillales</taxon>
        <taxon>Bacillaceae</taxon>
        <taxon>Bacillus</taxon>
    </lineage>
</organism>
<keyword evidence="2" id="KW-0472">Membrane</keyword>
<evidence type="ECO:0000256" key="1">
    <source>
        <dbReference type="SAM" id="Coils"/>
    </source>
</evidence>
<feature type="transmembrane region" description="Helical" evidence="2">
    <location>
        <begin position="51"/>
        <end position="72"/>
    </location>
</feature>
<comment type="caution">
    <text evidence="3">The sequence shown here is derived from an EMBL/GenBank/DDBJ whole genome shotgun (WGS) entry which is preliminary data.</text>
</comment>
<evidence type="ECO:0000256" key="2">
    <source>
        <dbReference type="SAM" id="Phobius"/>
    </source>
</evidence>
<accession>A0ABR8VS83</accession>
<proteinExistence type="predicted"/>
<evidence type="ECO:0000313" key="3">
    <source>
        <dbReference type="EMBL" id="MBD8007636.1"/>
    </source>
</evidence>
<keyword evidence="2" id="KW-0812">Transmembrane</keyword>
<dbReference type="EMBL" id="JACSPV010000073">
    <property type="protein sequence ID" value="MBD8007636.1"/>
    <property type="molecule type" value="Genomic_DNA"/>
</dbReference>
<protein>
    <submittedName>
        <fullName evidence="3">Uncharacterized protein</fullName>
    </submittedName>
</protein>
<gene>
    <name evidence="3" type="ORF">H9631_21580</name>
</gene>